<evidence type="ECO:0000256" key="2">
    <source>
        <dbReference type="ARBA" id="ARBA00022448"/>
    </source>
</evidence>
<dbReference type="PANTHER" id="PTHR43744">
    <property type="entry name" value="ABC TRANSPORTER PERMEASE PROTEIN MG189-RELATED-RELATED"/>
    <property type="match status" value="1"/>
</dbReference>
<evidence type="ECO:0000259" key="8">
    <source>
        <dbReference type="PROSITE" id="PS50928"/>
    </source>
</evidence>
<keyword evidence="10" id="KW-1185">Reference proteome</keyword>
<keyword evidence="3" id="KW-1003">Cell membrane</keyword>
<keyword evidence="5 7" id="KW-1133">Transmembrane helix</keyword>
<feature type="transmembrane region" description="Helical" evidence="7">
    <location>
        <begin position="113"/>
        <end position="133"/>
    </location>
</feature>
<feature type="domain" description="ABC transmembrane type-1" evidence="8">
    <location>
        <begin position="78"/>
        <end position="282"/>
    </location>
</feature>
<evidence type="ECO:0000313" key="9">
    <source>
        <dbReference type="EMBL" id="MFC0396504.1"/>
    </source>
</evidence>
<evidence type="ECO:0000256" key="3">
    <source>
        <dbReference type="ARBA" id="ARBA00022475"/>
    </source>
</evidence>
<dbReference type="PROSITE" id="PS50928">
    <property type="entry name" value="ABC_TM1"/>
    <property type="match status" value="1"/>
</dbReference>
<dbReference type="InterPro" id="IPR035906">
    <property type="entry name" value="MetI-like_sf"/>
</dbReference>
<feature type="transmembrane region" description="Helical" evidence="7">
    <location>
        <begin position="145"/>
        <end position="165"/>
    </location>
</feature>
<comment type="caution">
    <text evidence="9">The sequence shown here is derived from an EMBL/GenBank/DDBJ whole genome shotgun (WGS) entry which is preliminary data.</text>
</comment>
<evidence type="ECO:0000256" key="6">
    <source>
        <dbReference type="ARBA" id="ARBA00023136"/>
    </source>
</evidence>
<evidence type="ECO:0000256" key="7">
    <source>
        <dbReference type="RuleBase" id="RU363032"/>
    </source>
</evidence>
<accession>A0ABV6JKQ4</accession>
<feature type="transmembrane region" description="Helical" evidence="7">
    <location>
        <begin position="264"/>
        <end position="284"/>
    </location>
</feature>
<evidence type="ECO:0000256" key="4">
    <source>
        <dbReference type="ARBA" id="ARBA00022692"/>
    </source>
</evidence>
<dbReference type="CDD" id="cd06261">
    <property type="entry name" value="TM_PBP2"/>
    <property type="match status" value="1"/>
</dbReference>
<gene>
    <name evidence="9" type="ORF">ACFFJ8_34795</name>
</gene>
<dbReference type="SUPFAM" id="SSF161098">
    <property type="entry name" value="MetI-like"/>
    <property type="match status" value="1"/>
</dbReference>
<evidence type="ECO:0000256" key="5">
    <source>
        <dbReference type="ARBA" id="ARBA00022989"/>
    </source>
</evidence>
<name>A0ABV6JKQ4_9BACL</name>
<dbReference type="RefSeq" id="WP_204818644.1">
    <property type="nucleotide sequence ID" value="NZ_JANHOF010000005.1"/>
</dbReference>
<comment type="subcellular location">
    <subcellularLocation>
        <location evidence="1 7">Cell membrane</location>
        <topology evidence="1 7">Multi-pass membrane protein</topology>
    </subcellularLocation>
</comment>
<dbReference type="Gene3D" id="1.10.3720.10">
    <property type="entry name" value="MetI-like"/>
    <property type="match status" value="1"/>
</dbReference>
<keyword evidence="6 7" id="KW-0472">Membrane</keyword>
<feature type="transmembrane region" description="Helical" evidence="7">
    <location>
        <begin position="82"/>
        <end position="101"/>
    </location>
</feature>
<dbReference type="InterPro" id="IPR000515">
    <property type="entry name" value="MetI-like"/>
</dbReference>
<dbReference type="Pfam" id="PF00528">
    <property type="entry name" value="BPD_transp_1"/>
    <property type="match status" value="1"/>
</dbReference>
<dbReference type="EMBL" id="JBHLVF010000061">
    <property type="protein sequence ID" value="MFC0396504.1"/>
    <property type="molecule type" value="Genomic_DNA"/>
</dbReference>
<protein>
    <submittedName>
        <fullName evidence="9">Carbohydrate ABC transporter permease</fullName>
    </submittedName>
</protein>
<comment type="similarity">
    <text evidence="7">Belongs to the binding-protein-dependent transport system permease family.</text>
</comment>
<proteinExistence type="inferred from homology"/>
<evidence type="ECO:0000313" key="10">
    <source>
        <dbReference type="Proteomes" id="UP001589818"/>
    </source>
</evidence>
<reference evidence="9 10" key="1">
    <citation type="submission" date="2024-09" db="EMBL/GenBank/DDBJ databases">
        <authorList>
            <person name="Sun Q."/>
            <person name="Mori K."/>
        </authorList>
    </citation>
    <scope>NUCLEOTIDE SEQUENCE [LARGE SCALE GENOMIC DNA]</scope>
    <source>
        <strain evidence="9 10">CCM 4839</strain>
    </source>
</reference>
<dbReference type="PANTHER" id="PTHR43744:SF9">
    <property type="entry name" value="POLYGALACTURONAN_RHAMNOGALACTURONAN TRANSPORT SYSTEM PERMEASE PROTEIN YTCP"/>
    <property type="match status" value="1"/>
</dbReference>
<keyword evidence="4 7" id="KW-0812">Transmembrane</keyword>
<sequence length="299" mass="33789">MNVYNRRMTRQDRLFLLANDIFLFLILLVVLYPLVYVVSASFSSPSAVVTGKVWLFPVEPSLAGYKAVFSNKSIMTGYANTLFYTIAGTMLNVILTIAAAYPLARRDFKPRNVIMMIFAFTMFFGGGIIPTYILIKNLGLIDTRWVMILPQALSVFNIIITRTFFQNTPSELLEASQIDGCSDMRYLISVLLPLSKPIIAVMALFYSVMHWNAFFDALLYLNSDNLRPLQLVLREILVVNSIDVSMMQNVNIEELAARQGLSELLKYSLIIIASVPLLLFYPFIQRFFVKGVMIGAIKG</sequence>
<organism evidence="9 10">
    <name type="scientific">Paenibacillus mendelii</name>
    <dbReference type="NCBI Taxonomy" id="206163"/>
    <lineage>
        <taxon>Bacteria</taxon>
        <taxon>Bacillati</taxon>
        <taxon>Bacillota</taxon>
        <taxon>Bacilli</taxon>
        <taxon>Bacillales</taxon>
        <taxon>Paenibacillaceae</taxon>
        <taxon>Paenibacillus</taxon>
    </lineage>
</organism>
<feature type="transmembrane region" description="Helical" evidence="7">
    <location>
        <begin position="186"/>
        <end position="209"/>
    </location>
</feature>
<dbReference type="Proteomes" id="UP001589818">
    <property type="component" value="Unassembled WGS sequence"/>
</dbReference>
<evidence type="ECO:0000256" key="1">
    <source>
        <dbReference type="ARBA" id="ARBA00004651"/>
    </source>
</evidence>
<feature type="transmembrane region" description="Helical" evidence="7">
    <location>
        <begin position="21"/>
        <end position="42"/>
    </location>
</feature>
<keyword evidence="2 7" id="KW-0813">Transport</keyword>